<reference evidence="3" key="2">
    <citation type="submission" date="2015-01" db="EMBL/GenBank/DDBJ databases">
        <title>Evolutionary Origins and Diversification of the Mycorrhizal Mutualists.</title>
        <authorList>
            <consortium name="DOE Joint Genome Institute"/>
            <consortium name="Mycorrhizal Genomics Consortium"/>
            <person name="Kohler A."/>
            <person name="Kuo A."/>
            <person name="Nagy L.G."/>
            <person name="Floudas D."/>
            <person name="Copeland A."/>
            <person name="Barry K.W."/>
            <person name="Cichocki N."/>
            <person name="Veneault-Fourrey C."/>
            <person name="LaButti K."/>
            <person name="Lindquist E.A."/>
            <person name="Lipzen A."/>
            <person name="Lundell T."/>
            <person name="Morin E."/>
            <person name="Murat C."/>
            <person name="Riley R."/>
            <person name="Ohm R."/>
            <person name="Sun H."/>
            <person name="Tunlid A."/>
            <person name="Henrissat B."/>
            <person name="Grigoriev I.V."/>
            <person name="Hibbett D.S."/>
            <person name="Martin F."/>
        </authorList>
    </citation>
    <scope>NUCLEOTIDE SEQUENCE [LARGE SCALE GENOMIC DNA]</scope>
    <source>
        <strain evidence="3">ATCC 200175</strain>
    </source>
</reference>
<feature type="region of interest" description="Disordered" evidence="1">
    <location>
        <begin position="8"/>
        <end position="30"/>
    </location>
</feature>
<dbReference type="HOGENOM" id="CLU_2134303_0_0_1"/>
<dbReference type="EMBL" id="KN819370">
    <property type="protein sequence ID" value="KIJ11948.1"/>
    <property type="molecule type" value="Genomic_DNA"/>
</dbReference>
<reference evidence="2 3" key="1">
    <citation type="submission" date="2014-06" db="EMBL/GenBank/DDBJ databases">
        <authorList>
            <consortium name="DOE Joint Genome Institute"/>
            <person name="Kuo A."/>
            <person name="Kohler A."/>
            <person name="Nagy L.G."/>
            <person name="Floudas D."/>
            <person name="Copeland A."/>
            <person name="Barry K.W."/>
            <person name="Cichocki N."/>
            <person name="Veneault-Fourrey C."/>
            <person name="LaButti K."/>
            <person name="Lindquist E.A."/>
            <person name="Lipzen A."/>
            <person name="Lundell T."/>
            <person name="Morin E."/>
            <person name="Murat C."/>
            <person name="Sun H."/>
            <person name="Tunlid A."/>
            <person name="Henrissat B."/>
            <person name="Grigoriev I.V."/>
            <person name="Hibbett D.S."/>
            <person name="Martin F."/>
            <person name="Nordberg H.P."/>
            <person name="Cantor M.N."/>
            <person name="Hua S.X."/>
        </authorList>
    </citation>
    <scope>NUCLEOTIDE SEQUENCE [LARGE SCALE GENOMIC DNA]</scope>
    <source>
        <strain evidence="2 3">ATCC 200175</strain>
    </source>
</reference>
<gene>
    <name evidence="2" type="ORF">PAXINDRAFT_171462</name>
</gene>
<accession>A0A0C9TMX5</accession>
<evidence type="ECO:0000256" key="1">
    <source>
        <dbReference type="SAM" id="MobiDB-lite"/>
    </source>
</evidence>
<evidence type="ECO:0000313" key="2">
    <source>
        <dbReference type="EMBL" id="KIJ11948.1"/>
    </source>
</evidence>
<proteinExistence type="predicted"/>
<name>A0A0C9TMX5_PAXIN</name>
<sequence>MSIICRTPSNPGPSHTITTRSSSTDTNLTSSRVSGDIQYVGRSELCATGRYQGGFSRTTPQARSGYVSAGASCWDSDITTQQFLREGCHAVSCLRLLSFWGFVLGCSGREHLY</sequence>
<evidence type="ECO:0000313" key="3">
    <source>
        <dbReference type="Proteomes" id="UP000053647"/>
    </source>
</evidence>
<protein>
    <submittedName>
        <fullName evidence="2">Uncharacterized protein</fullName>
    </submittedName>
</protein>
<dbReference type="AlphaFoldDB" id="A0A0C9TMX5"/>
<organism evidence="2 3">
    <name type="scientific">Paxillus involutus ATCC 200175</name>
    <dbReference type="NCBI Taxonomy" id="664439"/>
    <lineage>
        <taxon>Eukaryota</taxon>
        <taxon>Fungi</taxon>
        <taxon>Dikarya</taxon>
        <taxon>Basidiomycota</taxon>
        <taxon>Agaricomycotina</taxon>
        <taxon>Agaricomycetes</taxon>
        <taxon>Agaricomycetidae</taxon>
        <taxon>Boletales</taxon>
        <taxon>Paxilineae</taxon>
        <taxon>Paxillaceae</taxon>
        <taxon>Paxillus</taxon>
    </lineage>
</organism>
<dbReference type="Proteomes" id="UP000053647">
    <property type="component" value="Unassembled WGS sequence"/>
</dbReference>
<keyword evidence="3" id="KW-1185">Reference proteome</keyword>